<dbReference type="Proteomes" id="UP001150581">
    <property type="component" value="Unassembled WGS sequence"/>
</dbReference>
<dbReference type="EMBL" id="JANBPG010000131">
    <property type="protein sequence ID" value="KAJ1899717.1"/>
    <property type="molecule type" value="Genomic_DNA"/>
</dbReference>
<evidence type="ECO:0000313" key="1">
    <source>
        <dbReference type="EMBL" id="KAJ1899717.1"/>
    </source>
</evidence>
<sequence>MGNQISFTVLDSELQRQKIAEMMDLALDPRGKADAIMVIVLSSIYFVDFLAVAFLLWNRNYPPLKSKGPILMTLMMASSAFWFVGDLIANGHLRAAGTVMTNCMAFGVWIRLLLGACAMCILTSFRAYRLYRVFFLNLLYHTIGLYLPFAIYYTCLLIVGTILQVLKPKITIYYEEYIDLCVAHLSFKAILFVFLWLTRAVMIGVFWKIRNIKSSFNERREMMVTRTIIFGALVFMTIVNYVSQFYALQTTLRVLTTVLSHLATNTLWWIIMAVPMYNCIFSRQEYVSQWILKLRKDGLQNEYNIDPNTTGGHSNIYSSSYNARSNGAKGDNKGFLQMNNGSYQSKEADSRLSSQNTFQGLPKAHFMAIMTRLISRACSQ</sequence>
<keyword evidence="2" id="KW-1185">Reference proteome</keyword>
<proteinExistence type="predicted"/>
<gene>
    <name evidence="1" type="ORF">LPJ66_001933</name>
</gene>
<evidence type="ECO:0000313" key="2">
    <source>
        <dbReference type="Proteomes" id="UP001150581"/>
    </source>
</evidence>
<comment type="caution">
    <text evidence="1">The sequence shown here is derived from an EMBL/GenBank/DDBJ whole genome shotgun (WGS) entry which is preliminary data.</text>
</comment>
<accession>A0ACC1IRX9</accession>
<name>A0ACC1IRX9_9FUNG</name>
<reference evidence="1" key="1">
    <citation type="submission" date="2022-07" db="EMBL/GenBank/DDBJ databases">
        <title>Phylogenomic reconstructions and comparative analyses of Kickxellomycotina fungi.</title>
        <authorList>
            <person name="Reynolds N.K."/>
            <person name="Stajich J.E."/>
            <person name="Barry K."/>
            <person name="Grigoriev I.V."/>
            <person name="Crous P."/>
            <person name="Smith M.E."/>
        </authorList>
    </citation>
    <scope>NUCLEOTIDE SEQUENCE</scope>
    <source>
        <strain evidence="1">Benny 63K</strain>
    </source>
</reference>
<organism evidence="1 2">
    <name type="scientific">Kickxella alabastrina</name>
    <dbReference type="NCBI Taxonomy" id="61397"/>
    <lineage>
        <taxon>Eukaryota</taxon>
        <taxon>Fungi</taxon>
        <taxon>Fungi incertae sedis</taxon>
        <taxon>Zoopagomycota</taxon>
        <taxon>Kickxellomycotina</taxon>
        <taxon>Kickxellomycetes</taxon>
        <taxon>Kickxellales</taxon>
        <taxon>Kickxellaceae</taxon>
        <taxon>Kickxella</taxon>
    </lineage>
</organism>
<protein>
    <submittedName>
        <fullName evidence="1">Uncharacterized protein</fullName>
    </submittedName>
</protein>